<sequence length="99" mass="11202">MARLYAFQMGDMGNFSDSDYRYHHCDENNYQPEVANSSGPMSPVSSPHVSLTITDLPRLFELPFPQRCLFCEGEDGRTECALTVASLSLRQHSIQTRMP</sequence>
<proteinExistence type="predicted"/>
<dbReference type="EMBL" id="ML119057">
    <property type="protein sequence ID" value="ROT37730.1"/>
    <property type="molecule type" value="Genomic_DNA"/>
</dbReference>
<gene>
    <name evidence="1" type="ORF">SODALDRAFT_334861</name>
</gene>
<name>A0A3N2PTA1_SODAK</name>
<evidence type="ECO:0000313" key="1">
    <source>
        <dbReference type="EMBL" id="ROT37730.1"/>
    </source>
</evidence>
<dbReference type="AlphaFoldDB" id="A0A3N2PTA1"/>
<protein>
    <submittedName>
        <fullName evidence="1">Uncharacterized protein</fullName>
    </submittedName>
</protein>
<accession>A0A3N2PTA1</accession>
<organism evidence="1 2">
    <name type="scientific">Sodiomyces alkalinus (strain CBS 110278 / VKM F-3762 / F11)</name>
    <name type="common">Alkaliphilic filamentous fungus</name>
    <dbReference type="NCBI Taxonomy" id="1314773"/>
    <lineage>
        <taxon>Eukaryota</taxon>
        <taxon>Fungi</taxon>
        <taxon>Dikarya</taxon>
        <taxon>Ascomycota</taxon>
        <taxon>Pezizomycotina</taxon>
        <taxon>Sordariomycetes</taxon>
        <taxon>Hypocreomycetidae</taxon>
        <taxon>Glomerellales</taxon>
        <taxon>Plectosphaerellaceae</taxon>
        <taxon>Sodiomyces</taxon>
    </lineage>
</organism>
<dbReference type="Proteomes" id="UP000272025">
    <property type="component" value="Unassembled WGS sequence"/>
</dbReference>
<reference evidence="1 2" key="1">
    <citation type="journal article" date="2018" name="Mol. Ecol.">
        <title>The obligate alkalophilic soda-lake fungus Sodiomyces alkalinus has shifted to a protein diet.</title>
        <authorList>
            <person name="Grum-Grzhimaylo A.A."/>
            <person name="Falkoski D.L."/>
            <person name="van den Heuvel J."/>
            <person name="Valero-Jimenez C.A."/>
            <person name="Min B."/>
            <person name="Choi I.G."/>
            <person name="Lipzen A."/>
            <person name="Daum C.G."/>
            <person name="Aanen D.K."/>
            <person name="Tsang A."/>
            <person name="Henrissat B."/>
            <person name="Bilanenko E.N."/>
            <person name="de Vries R.P."/>
            <person name="van Kan J.A.L."/>
            <person name="Grigoriev I.V."/>
            <person name="Debets A.J.M."/>
        </authorList>
    </citation>
    <scope>NUCLEOTIDE SEQUENCE [LARGE SCALE GENOMIC DNA]</scope>
    <source>
        <strain evidence="1 2">F11</strain>
    </source>
</reference>
<dbReference type="RefSeq" id="XP_028465536.1">
    <property type="nucleotide sequence ID" value="XM_028612313.1"/>
</dbReference>
<dbReference type="GeneID" id="39580791"/>
<keyword evidence="2" id="KW-1185">Reference proteome</keyword>
<evidence type="ECO:0000313" key="2">
    <source>
        <dbReference type="Proteomes" id="UP000272025"/>
    </source>
</evidence>